<reference evidence="2 3" key="1">
    <citation type="submission" date="2024-02" db="EMBL/GenBank/DDBJ databases">
        <authorList>
            <person name="Daric V."/>
            <person name="Darras S."/>
        </authorList>
    </citation>
    <scope>NUCLEOTIDE SEQUENCE [LARGE SCALE GENOMIC DNA]</scope>
</reference>
<evidence type="ECO:0000313" key="2">
    <source>
        <dbReference type="EMBL" id="CAK8673746.1"/>
    </source>
</evidence>
<keyword evidence="3" id="KW-1185">Reference proteome</keyword>
<accession>A0ABP0F4I0</accession>
<feature type="compositionally biased region" description="Basic residues" evidence="1">
    <location>
        <begin position="280"/>
        <end position="293"/>
    </location>
</feature>
<feature type="region of interest" description="Disordered" evidence="1">
    <location>
        <begin position="268"/>
        <end position="305"/>
    </location>
</feature>
<proteinExistence type="predicted"/>
<feature type="region of interest" description="Disordered" evidence="1">
    <location>
        <begin position="20"/>
        <end position="48"/>
    </location>
</feature>
<feature type="region of interest" description="Disordered" evidence="1">
    <location>
        <begin position="334"/>
        <end position="353"/>
    </location>
</feature>
<gene>
    <name evidence="2" type="ORF">CVLEPA_LOCUS3505</name>
</gene>
<feature type="compositionally biased region" description="Basic and acidic residues" evidence="1">
    <location>
        <begin position="270"/>
        <end position="279"/>
    </location>
</feature>
<organism evidence="2 3">
    <name type="scientific">Clavelina lepadiformis</name>
    <name type="common">Light-bulb sea squirt</name>
    <name type="synonym">Ascidia lepadiformis</name>
    <dbReference type="NCBI Taxonomy" id="159417"/>
    <lineage>
        <taxon>Eukaryota</taxon>
        <taxon>Metazoa</taxon>
        <taxon>Chordata</taxon>
        <taxon>Tunicata</taxon>
        <taxon>Ascidiacea</taxon>
        <taxon>Aplousobranchia</taxon>
        <taxon>Clavelinidae</taxon>
        <taxon>Clavelina</taxon>
    </lineage>
</organism>
<comment type="caution">
    <text evidence="2">The sequence shown here is derived from an EMBL/GenBank/DDBJ whole genome shotgun (WGS) entry which is preliminary data.</text>
</comment>
<evidence type="ECO:0000313" key="3">
    <source>
        <dbReference type="Proteomes" id="UP001642483"/>
    </source>
</evidence>
<dbReference type="EMBL" id="CAWYQH010000002">
    <property type="protein sequence ID" value="CAK8673746.1"/>
    <property type="molecule type" value="Genomic_DNA"/>
</dbReference>
<feature type="compositionally biased region" description="Low complexity" evidence="1">
    <location>
        <begin position="334"/>
        <end position="345"/>
    </location>
</feature>
<protein>
    <recommendedName>
        <fullName evidence="4">Ashwin</fullName>
    </recommendedName>
</protein>
<evidence type="ECO:0000256" key="1">
    <source>
        <dbReference type="SAM" id="MobiDB-lite"/>
    </source>
</evidence>
<dbReference type="Proteomes" id="UP001642483">
    <property type="component" value="Unassembled WGS sequence"/>
</dbReference>
<name>A0ABP0F4I0_CLALP</name>
<sequence length="389" mass="42683">MNFSTLRLINASLSKDKCTAADISERPNSANSGTKPRKKFSSASASNLSIRKSKSSRCIATTTASALLSPHRIGTEAGLRMSPRSRRPASDPPIRYFSKFPMLFHGIKDIEYQFKPHLNHKQHMELYSYILIRKFRELRASGLTGTKLQTALRLNMCSSASNNNKQHTEGKCRVNSVSQTPRECVCQQPKLCPPSTGKPAVASPPVVYYSENCPSGPVLYNRTPRGQGAPSKESDAVSSTVNTAPMCGCTSLPKSTMEVNSVIIKSSKQRPFDENEKAYKNKKLVGRSPRPRKAQSADVNEKRKSKVCTPVSSVVGFRKVKSNIIRKMSPPGRVPVVVRRSSPSIRSKRDPGSPIAAGANYLSIAMATHTVTSPYYRSNKETDSSVSMI</sequence>
<evidence type="ECO:0008006" key="4">
    <source>
        <dbReference type="Google" id="ProtNLM"/>
    </source>
</evidence>